<evidence type="ECO:0000256" key="1">
    <source>
        <dbReference type="SAM" id="SignalP"/>
    </source>
</evidence>
<dbReference type="Proteomes" id="UP000030748">
    <property type="component" value="Unassembled WGS sequence"/>
</dbReference>
<organism evidence="3 4">
    <name type="scientific">Erythranthe guttata</name>
    <name type="common">Yellow monkey flower</name>
    <name type="synonym">Mimulus guttatus</name>
    <dbReference type="NCBI Taxonomy" id="4155"/>
    <lineage>
        <taxon>Eukaryota</taxon>
        <taxon>Viridiplantae</taxon>
        <taxon>Streptophyta</taxon>
        <taxon>Embryophyta</taxon>
        <taxon>Tracheophyta</taxon>
        <taxon>Spermatophyta</taxon>
        <taxon>Magnoliopsida</taxon>
        <taxon>eudicotyledons</taxon>
        <taxon>Gunneridae</taxon>
        <taxon>Pentapetalae</taxon>
        <taxon>asterids</taxon>
        <taxon>lamiids</taxon>
        <taxon>Lamiales</taxon>
        <taxon>Phrymaceae</taxon>
        <taxon>Erythranthe</taxon>
    </lineage>
</organism>
<dbReference type="OrthoDB" id="909985at2759"/>
<name>A0A022QE75_ERYGU</name>
<dbReference type="Pfam" id="PF14368">
    <property type="entry name" value="LTP_2"/>
    <property type="match status" value="1"/>
</dbReference>
<dbReference type="Gene3D" id="1.10.110.10">
    <property type="entry name" value="Plant lipid-transfer and hydrophobic proteins"/>
    <property type="match status" value="1"/>
</dbReference>
<dbReference type="InterPro" id="IPR036312">
    <property type="entry name" value="Bifun_inhib/LTP/seed_sf"/>
</dbReference>
<sequence>MFKMMKMAFVLSLILLSFFTCGDCKRDKPADCTKVPIEKLEPCKTYVLGTNRWDKPGKECCNAVRSFTRLNIDQAVVCECYRKSPHRLSYKPDPVRATKLPFSCANATKFREYLYCLVAK</sequence>
<evidence type="ECO:0000313" key="3">
    <source>
        <dbReference type="EMBL" id="EYU26256.1"/>
    </source>
</evidence>
<feature type="domain" description="Bifunctional inhibitor/plant lipid transfer protein/seed storage helical" evidence="2">
    <location>
        <begin position="28"/>
        <end position="111"/>
    </location>
</feature>
<proteinExistence type="predicted"/>
<dbReference type="KEGG" id="egt:105970369"/>
<keyword evidence="4" id="KW-1185">Reference proteome</keyword>
<evidence type="ECO:0000259" key="2">
    <source>
        <dbReference type="Pfam" id="PF14368"/>
    </source>
</evidence>
<dbReference type="EMBL" id="KI631699">
    <property type="protein sequence ID" value="EYU26256.1"/>
    <property type="molecule type" value="Genomic_DNA"/>
</dbReference>
<reference evidence="3 4" key="1">
    <citation type="journal article" date="2013" name="Proc. Natl. Acad. Sci. U.S.A.">
        <title>Fine-scale variation in meiotic recombination in Mimulus inferred from population shotgun sequencing.</title>
        <authorList>
            <person name="Hellsten U."/>
            <person name="Wright K.M."/>
            <person name="Jenkins J."/>
            <person name="Shu S."/>
            <person name="Yuan Y."/>
            <person name="Wessler S.R."/>
            <person name="Schmutz J."/>
            <person name="Willis J.H."/>
            <person name="Rokhsar D.S."/>
        </authorList>
    </citation>
    <scope>NUCLEOTIDE SEQUENCE [LARGE SCALE GENOMIC DNA]</scope>
    <source>
        <strain evidence="4">cv. DUN x IM62</strain>
    </source>
</reference>
<dbReference type="AlphaFoldDB" id="A0A022QE75"/>
<keyword evidence="1" id="KW-0732">Signal</keyword>
<feature type="signal peptide" evidence="1">
    <location>
        <begin position="1"/>
        <end position="24"/>
    </location>
</feature>
<gene>
    <name evidence="3" type="ORF">MIMGU_mgv1a016471mg</name>
</gene>
<feature type="chain" id="PRO_5001506796" description="Bifunctional inhibitor/plant lipid transfer protein/seed storage helical domain-containing protein" evidence="1">
    <location>
        <begin position="25"/>
        <end position="120"/>
    </location>
</feature>
<protein>
    <recommendedName>
        <fullName evidence="2">Bifunctional inhibitor/plant lipid transfer protein/seed storage helical domain-containing protein</fullName>
    </recommendedName>
</protein>
<dbReference type="InterPro" id="IPR016140">
    <property type="entry name" value="Bifunc_inhib/LTP/seed_store"/>
</dbReference>
<evidence type="ECO:0000313" key="4">
    <source>
        <dbReference type="Proteomes" id="UP000030748"/>
    </source>
</evidence>
<accession>A0A022QE75</accession>
<dbReference type="SUPFAM" id="SSF47699">
    <property type="entry name" value="Bifunctional inhibitor/lipid-transfer protein/seed storage 2S albumin"/>
    <property type="match status" value="1"/>
</dbReference>